<dbReference type="RefSeq" id="WP_191732936.1">
    <property type="nucleotide sequence ID" value="NZ_JACSPR010000003.1"/>
</dbReference>
<feature type="region of interest" description="Disordered" evidence="1">
    <location>
        <begin position="27"/>
        <end position="68"/>
    </location>
</feature>
<evidence type="ECO:0008006" key="5">
    <source>
        <dbReference type="Google" id="ProtNLM"/>
    </source>
</evidence>
<name>A0A8I0LBW2_9CORY</name>
<feature type="compositionally biased region" description="Low complexity" evidence="1">
    <location>
        <begin position="33"/>
        <end position="47"/>
    </location>
</feature>
<accession>A0A8I0LBW2</accession>
<dbReference type="InterPro" id="IPR012338">
    <property type="entry name" value="Beta-lactam/transpept-like"/>
</dbReference>
<keyword evidence="2" id="KW-0732">Signal</keyword>
<evidence type="ECO:0000313" key="3">
    <source>
        <dbReference type="EMBL" id="MBD8029701.1"/>
    </source>
</evidence>
<gene>
    <name evidence="3" type="ORF">H9627_05055</name>
</gene>
<evidence type="ECO:0000256" key="1">
    <source>
        <dbReference type="SAM" id="MobiDB-lite"/>
    </source>
</evidence>
<evidence type="ECO:0000313" key="4">
    <source>
        <dbReference type="Proteomes" id="UP000650224"/>
    </source>
</evidence>
<protein>
    <recommendedName>
        <fullName evidence="5">Secreted protein</fullName>
    </recommendedName>
</protein>
<feature type="signal peptide" evidence="2">
    <location>
        <begin position="1"/>
        <end position="15"/>
    </location>
</feature>
<dbReference type="Proteomes" id="UP000650224">
    <property type="component" value="Unassembled WGS sequence"/>
</dbReference>
<comment type="caution">
    <text evidence="3">The sequence shown here is derived from an EMBL/GenBank/DDBJ whole genome shotgun (WGS) entry which is preliminary data.</text>
</comment>
<proteinExistence type="predicted"/>
<sequence length="303" mass="30910">MMAGSRLRFWGAALAASVVLSGCTIDTIDTTESSGPPTSTVTLTSTPTSPPAAEAPVLPTEEPQQGESFAQALQAAVDQTIAVYGGTAGIAVSDGSTEVTAGDMSAAAAWSTIKVPLAIAAVRQDPAQTTNVTAAIQWSDNNAAEALWASLGTPEQAGQATTDILREGRNDVTVNTVVTRDGFSSFGQTMWSPADQARFAATLGCIRGSEPVLQNMAMVEPGQSWGIGQLPGARFKGGWGPQPDGAYSVRQFGLSTDPTSGQTTALAMIVRPGSGSFADAQAMADTLISTVQPALTQAPSAAC</sequence>
<dbReference type="EMBL" id="JACSPR010000003">
    <property type="protein sequence ID" value="MBD8029701.1"/>
    <property type="molecule type" value="Genomic_DNA"/>
</dbReference>
<evidence type="ECO:0000256" key="2">
    <source>
        <dbReference type="SAM" id="SignalP"/>
    </source>
</evidence>
<dbReference type="AlphaFoldDB" id="A0A8I0LBW2"/>
<dbReference type="SUPFAM" id="SSF56601">
    <property type="entry name" value="beta-lactamase/transpeptidase-like"/>
    <property type="match status" value="1"/>
</dbReference>
<keyword evidence="4" id="KW-1185">Reference proteome</keyword>
<organism evidence="3 4">
    <name type="scientific">Corynebacterium gallinarum</name>
    <dbReference type="NCBI Taxonomy" id="2762214"/>
    <lineage>
        <taxon>Bacteria</taxon>
        <taxon>Bacillati</taxon>
        <taxon>Actinomycetota</taxon>
        <taxon>Actinomycetes</taxon>
        <taxon>Mycobacteriales</taxon>
        <taxon>Corynebacteriaceae</taxon>
        <taxon>Corynebacterium</taxon>
    </lineage>
</organism>
<reference evidence="3 4" key="1">
    <citation type="submission" date="2020-08" db="EMBL/GenBank/DDBJ databases">
        <title>A Genomic Blueprint of the Chicken Gut Microbiome.</title>
        <authorList>
            <person name="Gilroy R."/>
            <person name="Ravi A."/>
            <person name="Getino M."/>
            <person name="Pursley I."/>
            <person name="Horton D.L."/>
            <person name="Alikhan N.-F."/>
            <person name="Baker D."/>
            <person name="Gharbi K."/>
            <person name="Hall N."/>
            <person name="Watson M."/>
            <person name="Adriaenssens E.M."/>
            <person name="Foster-Nyarko E."/>
            <person name="Jarju S."/>
            <person name="Secka A."/>
            <person name="Antonio M."/>
            <person name="Oren A."/>
            <person name="Chaudhuri R."/>
            <person name="La Ragione R.M."/>
            <person name="Hildebrand F."/>
            <person name="Pallen M.J."/>
        </authorList>
    </citation>
    <scope>NUCLEOTIDE SEQUENCE [LARGE SCALE GENOMIC DNA]</scope>
    <source>
        <strain evidence="3 4">Sa1YVA5</strain>
    </source>
</reference>
<dbReference type="PROSITE" id="PS51257">
    <property type="entry name" value="PROKAR_LIPOPROTEIN"/>
    <property type="match status" value="1"/>
</dbReference>
<feature type="chain" id="PRO_5034852982" description="Secreted protein" evidence="2">
    <location>
        <begin position="16"/>
        <end position="303"/>
    </location>
</feature>
<dbReference type="Gene3D" id="3.40.710.10">
    <property type="entry name" value="DD-peptidase/beta-lactamase superfamily"/>
    <property type="match status" value="1"/>
</dbReference>